<keyword evidence="6 7" id="KW-0739">Sodium transport</keyword>
<dbReference type="PANTHER" id="PTHR30341">
    <property type="entry name" value="SODIUM ION/PROTON ANTIPORTER NHAA-RELATED"/>
    <property type="match status" value="1"/>
</dbReference>
<feature type="transmembrane region" description="Helical" evidence="7">
    <location>
        <begin position="213"/>
        <end position="239"/>
    </location>
</feature>
<proteinExistence type="inferred from homology"/>
<comment type="similarity">
    <text evidence="7">Belongs to the NhaA Na(+)/H(+) (TC 2.A.33) antiporter family.</text>
</comment>
<dbReference type="GO" id="GO:0015385">
    <property type="term" value="F:sodium:proton antiporter activity"/>
    <property type="evidence" value="ECO:0007669"/>
    <property type="project" value="UniProtKB-UniRule"/>
</dbReference>
<dbReference type="PANTHER" id="PTHR30341:SF0">
    <property type="entry name" value="NA(+)_H(+) ANTIPORTER NHAA"/>
    <property type="match status" value="1"/>
</dbReference>
<evidence type="ECO:0000313" key="8">
    <source>
        <dbReference type="EMBL" id="ACR14090.1"/>
    </source>
</evidence>
<feature type="transmembrane region" description="Helical" evidence="7">
    <location>
        <begin position="15"/>
        <end position="32"/>
    </location>
</feature>
<dbReference type="HAMAP" id="MF_01844">
    <property type="entry name" value="NhaA"/>
    <property type="match status" value="1"/>
</dbReference>
<dbReference type="HOGENOM" id="CLU_015803_1_0_6"/>
<accession>C5BLF3</accession>
<dbReference type="KEGG" id="ttu:TERTU_0170"/>
<dbReference type="Pfam" id="PF06965">
    <property type="entry name" value="Na_H_antiport_1"/>
    <property type="match status" value="1"/>
</dbReference>
<evidence type="ECO:0000256" key="4">
    <source>
        <dbReference type="ARBA" id="ARBA00022989"/>
    </source>
</evidence>
<feature type="transmembrane region" description="Helical" evidence="7">
    <location>
        <begin position="272"/>
        <end position="291"/>
    </location>
</feature>
<reference evidence="8 9" key="1">
    <citation type="journal article" date="2009" name="PLoS ONE">
        <title>The complete genome of Teredinibacter turnerae T7901: an intracellular endosymbiont of marine wood-boring bivalves (shipworms).</title>
        <authorList>
            <person name="Yang J.C."/>
            <person name="Madupu R."/>
            <person name="Durkin A.S."/>
            <person name="Ekborg N.A."/>
            <person name="Pedamallu C.S."/>
            <person name="Hostetler J.B."/>
            <person name="Radune D."/>
            <person name="Toms B.S."/>
            <person name="Henrissat B."/>
            <person name="Coutinho P.M."/>
            <person name="Schwarz S."/>
            <person name="Field L."/>
            <person name="Trindade-Silva A.E."/>
            <person name="Soares C.A.G."/>
            <person name="Elshahawi S."/>
            <person name="Hanora A."/>
            <person name="Schmidt E.W."/>
            <person name="Haygood M.G."/>
            <person name="Posfai J."/>
            <person name="Benner J."/>
            <person name="Madinger C."/>
            <person name="Nove J."/>
            <person name="Anton B."/>
            <person name="Chaudhary K."/>
            <person name="Foster J."/>
            <person name="Holman A."/>
            <person name="Kumar S."/>
            <person name="Lessard P.A."/>
            <person name="Luyten Y.A."/>
            <person name="Slatko B."/>
            <person name="Wood N."/>
            <person name="Wu B."/>
            <person name="Teplitski M."/>
            <person name="Mougous J.D."/>
            <person name="Ward N."/>
            <person name="Eisen J.A."/>
            <person name="Badger J.H."/>
            <person name="Distel D.L."/>
        </authorList>
    </citation>
    <scope>NUCLEOTIDE SEQUENCE [LARGE SCALE GENOMIC DNA]</scope>
    <source>
        <strain evidence="9">ATCC 39867 / T7901</strain>
    </source>
</reference>
<keyword evidence="9" id="KW-1185">Reference proteome</keyword>
<feature type="transmembrane region" description="Helical" evidence="7">
    <location>
        <begin position="183"/>
        <end position="201"/>
    </location>
</feature>
<evidence type="ECO:0000256" key="5">
    <source>
        <dbReference type="ARBA" id="ARBA00023136"/>
    </source>
</evidence>
<keyword evidence="7" id="KW-0915">Sodium</keyword>
<dbReference type="STRING" id="377629.TERTU_0170"/>
<protein>
    <recommendedName>
        <fullName evidence="7">Na(+)/H(+) antiporter NhaA</fullName>
    </recommendedName>
    <alternativeName>
        <fullName evidence="7">Sodium/proton antiporter NhaA</fullName>
    </alternativeName>
</protein>
<feature type="transmembrane region" description="Helical" evidence="7">
    <location>
        <begin position="303"/>
        <end position="324"/>
    </location>
</feature>
<dbReference type="GO" id="GO:0006885">
    <property type="term" value="P:regulation of pH"/>
    <property type="evidence" value="ECO:0007669"/>
    <property type="project" value="UniProtKB-UniRule"/>
</dbReference>
<evidence type="ECO:0000256" key="6">
    <source>
        <dbReference type="ARBA" id="ARBA00023201"/>
    </source>
</evidence>
<evidence type="ECO:0000256" key="1">
    <source>
        <dbReference type="ARBA" id="ARBA00004429"/>
    </source>
</evidence>
<keyword evidence="2 7" id="KW-1003">Cell membrane</keyword>
<feature type="transmembrane region" description="Helical" evidence="7">
    <location>
        <begin position="376"/>
        <end position="393"/>
    </location>
</feature>
<dbReference type="InterPro" id="IPR023171">
    <property type="entry name" value="Na/H_antiporter_dom_sf"/>
</dbReference>
<dbReference type="Gene3D" id="1.20.1530.10">
    <property type="entry name" value="Na+/H+ antiporter like domain"/>
    <property type="match status" value="1"/>
</dbReference>
<keyword evidence="3 7" id="KW-0812">Transmembrane</keyword>
<keyword evidence="7" id="KW-0406">Ion transport</keyword>
<evidence type="ECO:0000313" key="9">
    <source>
        <dbReference type="Proteomes" id="UP000009080"/>
    </source>
</evidence>
<keyword evidence="5 7" id="KW-0472">Membrane</keyword>
<organism evidence="8 9">
    <name type="scientific">Teredinibacter turnerae (strain ATCC 39867 / T7901)</name>
    <dbReference type="NCBI Taxonomy" id="377629"/>
    <lineage>
        <taxon>Bacteria</taxon>
        <taxon>Pseudomonadati</taxon>
        <taxon>Pseudomonadota</taxon>
        <taxon>Gammaproteobacteria</taxon>
        <taxon>Cellvibrionales</taxon>
        <taxon>Cellvibrionaceae</taxon>
        <taxon>Teredinibacter</taxon>
    </lineage>
</organism>
<evidence type="ECO:0000256" key="2">
    <source>
        <dbReference type="ARBA" id="ARBA00022475"/>
    </source>
</evidence>
<feature type="transmembrane region" description="Helical" evidence="7">
    <location>
        <begin position="123"/>
        <end position="145"/>
    </location>
</feature>
<dbReference type="NCBIfam" id="NF007111">
    <property type="entry name" value="PRK09560.1"/>
    <property type="match status" value="1"/>
</dbReference>
<comment type="subcellular location">
    <subcellularLocation>
        <location evidence="1 7">Cell inner membrane</location>
        <topology evidence="1 7">Multi-pass membrane protein</topology>
    </subcellularLocation>
</comment>
<dbReference type="OrthoDB" id="9808135at2"/>
<dbReference type="RefSeq" id="WP_015820206.1">
    <property type="nucleotide sequence ID" value="NC_012997.1"/>
</dbReference>
<sequence>MTLSERITGWFHHEAAGGILLIIAAILAMIMANTPLSHIYDLLLSTPITVAIGTFEIQKALLLWVNDGLMTVFFLLVGLELKREFLEGELANPRNIALPAVAALGGMAIPSALYAAINWHDPLAINGWAIPAATDIAFALGILSLLGSRVPVSLKIFLTSVAIFDDVGAIIVIALFYTNDISFTALGFAAVCLVILGLMNWRGVTSIRVYGLVGLIMWVALLKSSVHATLAGVLLAFFIPLKAPVREKAKEFGKVYIKSPLRYLEHELHSPVAFFVLPVFAFANAGVSLLGSGSEAFLHSVPMGIAVGLFFGKQLGVFFFSWVAVKVGAAKLPQGMGYSQLYGVSLLCGIGFTMSLFIGSLAFPMPDSMLVFDERTGILVGSFVSAIAGYWVLRKSLPQQAVATVPTPEVSNAQH</sequence>
<dbReference type="AlphaFoldDB" id="C5BLF3"/>
<dbReference type="Proteomes" id="UP000009080">
    <property type="component" value="Chromosome"/>
</dbReference>
<dbReference type="InterPro" id="IPR004670">
    <property type="entry name" value="NhaA"/>
</dbReference>
<dbReference type="EMBL" id="CP001614">
    <property type="protein sequence ID" value="ACR14090.1"/>
    <property type="molecule type" value="Genomic_DNA"/>
</dbReference>
<feature type="transmembrane region" description="Helical" evidence="7">
    <location>
        <begin position="344"/>
        <end position="364"/>
    </location>
</feature>
<dbReference type="eggNOG" id="COG3004">
    <property type="taxonomic scope" value="Bacteria"/>
</dbReference>
<evidence type="ECO:0000256" key="3">
    <source>
        <dbReference type="ARBA" id="ARBA00022692"/>
    </source>
</evidence>
<dbReference type="NCBIfam" id="TIGR00773">
    <property type="entry name" value="NhaA"/>
    <property type="match status" value="1"/>
</dbReference>
<keyword evidence="7" id="KW-0997">Cell inner membrane</keyword>
<comment type="function">
    <text evidence="7">Na(+)/H(+) antiporter that extrudes sodium in exchange for external protons.</text>
</comment>
<evidence type="ECO:0000256" key="7">
    <source>
        <dbReference type="HAMAP-Rule" id="MF_01844"/>
    </source>
</evidence>
<name>C5BLF3_TERTT</name>
<feature type="transmembrane region" description="Helical" evidence="7">
    <location>
        <begin position="61"/>
        <end position="81"/>
    </location>
</feature>
<dbReference type="GO" id="GO:0005886">
    <property type="term" value="C:plasma membrane"/>
    <property type="evidence" value="ECO:0007669"/>
    <property type="project" value="UniProtKB-SubCell"/>
</dbReference>
<keyword evidence="4 7" id="KW-1133">Transmembrane helix</keyword>
<keyword evidence="7" id="KW-0050">Antiport</keyword>
<gene>
    <name evidence="7 8" type="primary">nhaA</name>
    <name evidence="8" type="ordered locus">TERTU_0170</name>
</gene>
<keyword evidence="7" id="KW-0813">Transport</keyword>
<feature type="transmembrane region" description="Helical" evidence="7">
    <location>
        <begin position="96"/>
        <end position="117"/>
    </location>
</feature>
<dbReference type="NCBIfam" id="NF007112">
    <property type="entry name" value="PRK09561.1"/>
    <property type="match status" value="1"/>
</dbReference>
<comment type="catalytic activity">
    <reaction evidence="7">
        <text>Na(+)(in) + 2 H(+)(out) = Na(+)(out) + 2 H(+)(in)</text>
        <dbReference type="Rhea" id="RHEA:29251"/>
        <dbReference type="ChEBI" id="CHEBI:15378"/>
        <dbReference type="ChEBI" id="CHEBI:29101"/>
    </reaction>
</comment>
<feature type="transmembrane region" description="Helical" evidence="7">
    <location>
        <begin position="157"/>
        <end position="177"/>
    </location>
</feature>